<feature type="chain" id="PRO_5020503305" description="TRL-like family protein" evidence="1">
    <location>
        <begin position="20"/>
        <end position="111"/>
    </location>
</feature>
<dbReference type="Proteomes" id="UP000297609">
    <property type="component" value="Unassembled WGS sequence"/>
</dbReference>
<proteinExistence type="predicted"/>
<dbReference type="InterPro" id="IPR025113">
    <property type="entry name" value="TRL-like"/>
</dbReference>
<dbReference type="EMBL" id="RQGG01000029">
    <property type="protein sequence ID" value="TGL52282.1"/>
    <property type="molecule type" value="Genomic_DNA"/>
</dbReference>
<keyword evidence="3" id="KW-1185">Reference proteome</keyword>
<evidence type="ECO:0000256" key="1">
    <source>
        <dbReference type="SAM" id="SignalP"/>
    </source>
</evidence>
<accession>A0A4R9JSB2</accession>
<comment type="caution">
    <text evidence="2">The sequence shown here is derived from an EMBL/GenBank/DDBJ whole genome shotgun (WGS) entry which is preliminary data.</text>
</comment>
<dbReference type="AlphaFoldDB" id="A0A4R9JSB2"/>
<gene>
    <name evidence="2" type="ORF">EHQ59_09515</name>
</gene>
<evidence type="ECO:0000313" key="2">
    <source>
        <dbReference type="EMBL" id="TGL52282.1"/>
    </source>
</evidence>
<protein>
    <recommendedName>
        <fullName evidence="4">TRL-like family protein</fullName>
    </recommendedName>
</protein>
<keyword evidence="1" id="KW-0732">Signal</keyword>
<name>A0A4R9JSB2_9LEPT</name>
<dbReference type="Pfam" id="PF13146">
    <property type="entry name" value="TRL"/>
    <property type="match status" value="1"/>
</dbReference>
<dbReference type="RefSeq" id="WP_135619436.1">
    <property type="nucleotide sequence ID" value="NZ_RQGG01000029.1"/>
</dbReference>
<feature type="signal peptide" evidence="1">
    <location>
        <begin position="1"/>
        <end position="19"/>
    </location>
</feature>
<dbReference type="OrthoDB" id="337092at2"/>
<organism evidence="2 3">
    <name type="scientific">Leptospira kemamanensis</name>
    <dbReference type="NCBI Taxonomy" id="2484942"/>
    <lineage>
        <taxon>Bacteria</taxon>
        <taxon>Pseudomonadati</taxon>
        <taxon>Spirochaetota</taxon>
        <taxon>Spirochaetia</taxon>
        <taxon>Leptospirales</taxon>
        <taxon>Leptospiraceae</taxon>
        <taxon>Leptospira</taxon>
    </lineage>
</organism>
<evidence type="ECO:0000313" key="3">
    <source>
        <dbReference type="Proteomes" id="UP000297609"/>
    </source>
</evidence>
<sequence length="111" mass="12186">MKYLLLSIFSLTLFTNCVTTPIPGYFFTKTTQHLNGDATGNMVTSAKVEKSGKSCSFSGLVINFFFYGAGNSIEEGAQHAGIKKIAVVDRESLTILPFGLFYRECVIVWGE</sequence>
<reference evidence="2" key="1">
    <citation type="journal article" date="2019" name="PLoS Negl. Trop. Dis.">
        <title>Revisiting the worldwide diversity of Leptospira species in the environment.</title>
        <authorList>
            <person name="Vincent A.T."/>
            <person name="Schiettekatte O."/>
            <person name="Bourhy P."/>
            <person name="Veyrier F.J."/>
            <person name="Picardeau M."/>
        </authorList>
    </citation>
    <scope>NUCLEOTIDE SEQUENCE [LARGE SCALE GENOMIC DNA]</scope>
    <source>
        <strain evidence="2">201702454</strain>
    </source>
</reference>
<evidence type="ECO:0008006" key="4">
    <source>
        <dbReference type="Google" id="ProtNLM"/>
    </source>
</evidence>